<feature type="transmembrane region" description="Helical" evidence="1">
    <location>
        <begin position="56"/>
        <end position="81"/>
    </location>
</feature>
<evidence type="ECO:0000256" key="1">
    <source>
        <dbReference type="SAM" id="Phobius"/>
    </source>
</evidence>
<dbReference type="AlphaFoldDB" id="A0A8J3QH56"/>
<dbReference type="PANTHER" id="PTHR23028">
    <property type="entry name" value="ACETYLTRANSFERASE"/>
    <property type="match status" value="1"/>
</dbReference>
<dbReference type="RefSeq" id="WP_203913075.1">
    <property type="nucleotide sequence ID" value="NZ_BONY01000066.1"/>
</dbReference>
<evidence type="ECO:0000313" key="3">
    <source>
        <dbReference type="EMBL" id="GIH09338.1"/>
    </source>
</evidence>
<feature type="transmembrane region" description="Helical" evidence="1">
    <location>
        <begin position="308"/>
        <end position="330"/>
    </location>
</feature>
<dbReference type="EMBL" id="BONY01000066">
    <property type="protein sequence ID" value="GIH09338.1"/>
    <property type="molecule type" value="Genomic_DNA"/>
</dbReference>
<accession>A0A8J3QH56</accession>
<keyword evidence="4" id="KW-1185">Reference proteome</keyword>
<feature type="transmembrane region" description="Helical" evidence="1">
    <location>
        <begin position="350"/>
        <end position="375"/>
    </location>
</feature>
<keyword evidence="1" id="KW-0472">Membrane</keyword>
<feature type="transmembrane region" description="Helical" evidence="1">
    <location>
        <begin position="152"/>
        <end position="173"/>
    </location>
</feature>
<feature type="transmembrane region" description="Helical" evidence="1">
    <location>
        <begin position="251"/>
        <end position="267"/>
    </location>
</feature>
<feature type="transmembrane region" description="Helical" evidence="1">
    <location>
        <begin position="273"/>
        <end position="296"/>
    </location>
</feature>
<dbReference type="Proteomes" id="UP000612899">
    <property type="component" value="Unassembled WGS sequence"/>
</dbReference>
<dbReference type="InterPro" id="IPR002656">
    <property type="entry name" value="Acyl_transf_3_dom"/>
</dbReference>
<reference evidence="3" key="1">
    <citation type="submission" date="2021-01" db="EMBL/GenBank/DDBJ databases">
        <title>Whole genome shotgun sequence of Rhizocola hellebori NBRC 109834.</title>
        <authorList>
            <person name="Komaki H."/>
            <person name="Tamura T."/>
        </authorList>
    </citation>
    <scope>NUCLEOTIDE SEQUENCE</scope>
    <source>
        <strain evidence="3">NBRC 109834</strain>
    </source>
</reference>
<dbReference type="InterPro" id="IPR050879">
    <property type="entry name" value="Acyltransferase_3"/>
</dbReference>
<dbReference type="GO" id="GO:0016747">
    <property type="term" value="F:acyltransferase activity, transferring groups other than amino-acyl groups"/>
    <property type="evidence" value="ECO:0007669"/>
    <property type="project" value="InterPro"/>
</dbReference>
<dbReference type="PANTHER" id="PTHR23028:SF53">
    <property type="entry name" value="ACYL_TRANSF_3 DOMAIN-CONTAINING PROTEIN"/>
    <property type="match status" value="1"/>
</dbReference>
<feature type="domain" description="Acyltransferase 3" evidence="2">
    <location>
        <begin position="26"/>
        <end position="372"/>
    </location>
</feature>
<keyword evidence="3" id="KW-0808">Transferase</keyword>
<evidence type="ECO:0000313" key="4">
    <source>
        <dbReference type="Proteomes" id="UP000612899"/>
    </source>
</evidence>
<dbReference type="Pfam" id="PF01757">
    <property type="entry name" value="Acyl_transf_3"/>
    <property type="match status" value="1"/>
</dbReference>
<gene>
    <name evidence="3" type="ORF">Rhe02_74050</name>
</gene>
<protein>
    <submittedName>
        <fullName evidence="3">Acyltransferase</fullName>
    </submittedName>
</protein>
<keyword evidence="1" id="KW-1133">Transmembrane helix</keyword>
<feature type="transmembrane region" description="Helical" evidence="1">
    <location>
        <begin position="220"/>
        <end position="244"/>
    </location>
</feature>
<dbReference type="GO" id="GO:0000271">
    <property type="term" value="P:polysaccharide biosynthetic process"/>
    <property type="evidence" value="ECO:0007669"/>
    <property type="project" value="TreeGrafter"/>
</dbReference>
<feature type="transmembrane region" description="Helical" evidence="1">
    <location>
        <begin position="102"/>
        <end position="123"/>
    </location>
</feature>
<comment type="caution">
    <text evidence="3">The sequence shown here is derived from an EMBL/GenBank/DDBJ whole genome shotgun (WGS) entry which is preliminary data.</text>
</comment>
<evidence type="ECO:0000259" key="2">
    <source>
        <dbReference type="Pfam" id="PF01757"/>
    </source>
</evidence>
<dbReference type="GO" id="GO:0016020">
    <property type="term" value="C:membrane"/>
    <property type="evidence" value="ECO:0007669"/>
    <property type="project" value="TreeGrafter"/>
</dbReference>
<organism evidence="3 4">
    <name type="scientific">Rhizocola hellebori</name>
    <dbReference type="NCBI Taxonomy" id="1392758"/>
    <lineage>
        <taxon>Bacteria</taxon>
        <taxon>Bacillati</taxon>
        <taxon>Actinomycetota</taxon>
        <taxon>Actinomycetes</taxon>
        <taxon>Micromonosporales</taxon>
        <taxon>Micromonosporaceae</taxon>
        <taxon>Rhizocola</taxon>
    </lineage>
</organism>
<feature type="transmembrane region" description="Helical" evidence="1">
    <location>
        <begin position="30"/>
        <end position="50"/>
    </location>
</feature>
<sequence length="388" mass="42427">MTITQSAPVTQANQVALQPKVARLDALTGLRFIAAFMVFVFHAALLFVFADINASLFLMDIAGTAGHVGVSFFFILSGFVLTWSMKSGDTAPKFWRRRFFKIAPNHVVTFAIALVCLGLAGTLDGVPQTLANLFLIQSWFPDLSYVGSVNDVTWSISVEALFYLSFPLVFWLVTKIKAGALWPTAIVIAALSVLMPVVSYNFLPSEPQMAWGPASFTQVWFVYMFPVVRLLEFTLGILLARIVLNGKWFKLPVVVAALLAIGGYILSLNVPFLYGYVAATVVPLALLIPSVASIDIAGKRSILNSRLAVWLGEISFAFFLLHHLVLRFGYLALGPTQTQFGGVSGPPLSVAGGITFFIAAFAVTIVLAWALFTFVERPIMRRFARARS</sequence>
<proteinExistence type="predicted"/>
<keyword evidence="3" id="KW-0012">Acyltransferase</keyword>
<name>A0A8J3QH56_9ACTN</name>
<keyword evidence="1" id="KW-0812">Transmembrane</keyword>
<feature type="transmembrane region" description="Helical" evidence="1">
    <location>
        <begin position="180"/>
        <end position="200"/>
    </location>
</feature>